<dbReference type="GeneID" id="120265658"/>
<protein>
    <submittedName>
        <fullName evidence="2">Uncharacterized protein LOC120265658 isoform X1</fullName>
    </submittedName>
</protein>
<evidence type="ECO:0000313" key="1">
    <source>
        <dbReference type="Proteomes" id="UP001515500"/>
    </source>
</evidence>
<proteinExistence type="predicted"/>
<name>A0AB40BQ62_DIOCR</name>
<dbReference type="Proteomes" id="UP001515500">
    <property type="component" value="Chromosome 7"/>
</dbReference>
<organism evidence="1 2">
    <name type="scientific">Dioscorea cayennensis subsp. rotundata</name>
    <name type="common">White Guinea yam</name>
    <name type="synonym">Dioscorea rotundata</name>
    <dbReference type="NCBI Taxonomy" id="55577"/>
    <lineage>
        <taxon>Eukaryota</taxon>
        <taxon>Viridiplantae</taxon>
        <taxon>Streptophyta</taxon>
        <taxon>Embryophyta</taxon>
        <taxon>Tracheophyta</taxon>
        <taxon>Spermatophyta</taxon>
        <taxon>Magnoliopsida</taxon>
        <taxon>Liliopsida</taxon>
        <taxon>Dioscoreales</taxon>
        <taxon>Dioscoreaceae</taxon>
        <taxon>Dioscorea</taxon>
    </lineage>
</organism>
<dbReference type="RefSeq" id="XP_039129544.1">
    <property type="nucleotide sequence ID" value="XM_039273610.1"/>
</dbReference>
<accession>A0AB40BQ62</accession>
<gene>
    <name evidence="2" type="primary">LOC120265658</name>
</gene>
<reference evidence="2" key="1">
    <citation type="submission" date="2025-08" db="UniProtKB">
        <authorList>
            <consortium name="RefSeq"/>
        </authorList>
    </citation>
    <scope>IDENTIFICATION</scope>
</reference>
<keyword evidence="1" id="KW-1185">Reference proteome</keyword>
<sequence>MDIPLENLCISDCLNGNSWNLNSLLLIFGDNINLTLIKSKRIIADSNNLWVWLPQSYKLTIPSKVYHHLCNGDAYSDSWEGWAILWHLNIAPKVQSHLPKYSFGLHCPFFTSCGPCQEYSFNQSSVIVWNIESVKSGVGFSISNFNSSFVLAGCGPMIAESYIVAEACALLFALQSTLSQRIICKQIFLASYDLLAAINQNSRLADWRLETLIENICFHLEELMFPQIHIIPLRWMKSSVDLAIFGSSKHALILYHQGRDLPHWLMKHFV</sequence>
<evidence type="ECO:0000313" key="2">
    <source>
        <dbReference type="RefSeq" id="XP_039129544.1"/>
    </source>
</evidence>
<dbReference type="AlphaFoldDB" id="A0AB40BQ62"/>